<dbReference type="EMBL" id="KZ293644">
    <property type="protein sequence ID" value="PBL04312.1"/>
    <property type="molecule type" value="Genomic_DNA"/>
</dbReference>
<proteinExistence type="predicted"/>
<keyword evidence="2" id="KW-1185">Reference proteome</keyword>
<dbReference type="Proteomes" id="UP000217790">
    <property type="component" value="Unassembled WGS sequence"/>
</dbReference>
<gene>
    <name evidence="1" type="ORF">ARMGADRAFT_1070780</name>
</gene>
<protein>
    <submittedName>
        <fullName evidence="1">Uncharacterized protein</fullName>
    </submittedName>
</protein>
<organism evidence="1 2">
    <name type="scientific">Armillaria gallica</name>
    <name type="common">Bulbous honey fungus</name>
    <name type="synonym">Armillaria bulbosa</name>
    <dbReference type="NCBI Taxonomy" id="47427"/>
    <lineage>
        <taxon>Eukaryota</taxon>
        <taxon>Fungi</taxon>
        <taxon>Dikarya</taxon>
        <taxon>Basidiomycota</taxon>
        <taxon>Agaricomycotina</taxon>
        <taxon>Agaricomycetes</taxon>
        <taxon>Agaricomycetidae</taxon>
        <taxon>Agaricales</taxon>
        <taxon>Marasmiineae</taxon>
        <taxon>Physalacriaceae</taxon>
        <taxon>Armillaria</taxon>
    </lineage>
</organism>
<dbReference type="InParanoid" id="A0A2H3EA81"/>
<accession>A0A2H3EA81</accession>
<sequence>MSLLVWGRWPMFFRRGDAVGIAEIEVGSENQASASLDRWFLGLSMSAFDALTSGWARRGDDYYESQTRSNGYTFLEEPTNLRNILLVGASKG</sequence>
<evidence type="ECO:0000313" key="2">
    <source>
        <dbReference type="Proteomes" id="UP000217790"/>
    </source>
</evidence>
<evidence type="ECO:0000313" key="1">
    <source>
        <dbReference type="EMBL" id="PBL04312.1"/>
    </source>
</evidence>
<name>A0A2H3EA81_ARMGA</name>
<dbReference type="AlphaFoldDB" id="A0A2H3EA81"/>
<reference evidence="2" key="1">
    <citation type="journal article" date="2017" name="Nat. Ecol. Evol.">
        <title>Genome expansion and lineage-specific genetic innovations in the forest pathogenic fungi Armillaria.</title>
        <authorList>
            <person name="Sipos G."/>
            <person name="Prasanna A.N."/>
            <person name="Walter M.C."/>
            <person name="O'Connor E."/>
            <person name="Balint B."/>
            <person name="Krizsan K."/>
            <person name="Kiss B."/>
            <person name="Hess J."/>
            <person name="Varga T."/>
            <person name="Slot J."/>
            <person name="Riley R."/>
            <person name="Boka B."/>
            <person name="Rigling D."/>
            <person name="Barry K."/>
            <person name="Lee J."/>
            <person name="Mihaltcheva S."/>
            <person name="LaButti K."/>
            <person name="Lipzen A."/>
            <person name="Waldron R."/>
            <person name="Moloney N.M."/>
            <person name="Sperisen C."/>
            <person name="Kredics L."/>
            <person name="Vagvoelgyi C."/>
            <person name="Patrignani A."/>
            <person name="Fitzpatrick D."/>
            <person name="Nagy I."/>
            <person name="Doyle S."/>
            <person name="Anderson J.B."/>
            <person name="Grigoriev I.V."/>
            <person name="Gueldener U."/>
            <person name="Muensterkoetter M."/>
            <person name="Nagy L.G."/>
        </authorList>
    </citation>
    <scope>NUCLEOTIDE SEQUENCE [LARGE SCALE GENOMIC DNA]</scope>
    <source>
        <strain evidence="2">Ar21-2</strain>
    </source>
</reference>